<dbReference type="PANTHER" id="PTHR10857:SF106">
    <property type="entry name" value="C2 DOMAIN-CONTAINING PROTEIN"/>
    <property type="match status" value="1"/>
</dbReference>
<evidence type="ECO:0000313" key="3">
    <source>
        <dbReference type="Proteomes" id="UP000023152"/>
    </source>
</evidence>
<organism evidence="2 3">
    <name type="scientific">Reticulomyxa filosa</name>
    <dbReference type="NCBI Taxonomy" id="46433"/>
    <lineage>
        <taxon>Eukaryota</taxon>
        <taxon>Sar</taxon>
        <taxon>Rhizaria</taxon>
        <taxon>Retaria</taxon>
        <taxon>Foraminifera</taxon>
        <taxon>Monothalamids</taxon>
        <taxon>Reticulomyxidae</taxon>
        <taxon>Reticulomyxa</taxon>
    </lineage>
</organism>
<dbReference type="CDD" id="cd04047">
    <property type="entry name" value="C2B_Copine"/>
    <property type="match status" value="1"/>
</dbReference>
<dbReference type="EMBL" id="ASPP01005457">
    <property type="protein sequence ID" value="ETO30464.1"/>
    <property type="molecule type" value="Genomic_DNA"/>
</dbReference>
<accession>X6NXB6</accession>
<dbReference type="GO" id="GO:0005544">
    <property type="term" value="F:calcium-dependent phospholipid binding"/>
    <property type="evidence" value="ECO:0007669"/>
    <property type="project" value="InterPro"/>
</dbReference>
<feature type="domain" description="C2" evidence="1">
    <location>
        <begin position="96"/>
        <end position="221"/>
    </location>
</feature>
<keyword evidence="3" id="KW-1185">Reference proteome</keyword>
<dbReference type="OMA" id="QIFRMEV"/>
<evidence type="ECO:0000313" key="2">
    <source>
        <dbReference type="EMBL" id="ETO30464.1"/>
    </source>
</evidence>
<dbReference type="SUPFAM" id="SSF49562">
    <property type="entry name" value="C2 domain (Calcium/lipid-binding domain, CaLB)"/>
    <property type="match status" value="2"/>
</dbReference>
<dbReference type="AlphaFoldDB" id="X6NXB6"/>
<dbReference type="InterPro" id="IPR045052">
    <property type="entry name" value="Copine"/>
</dbReference>
<name>X6NXB6_RETFI</name>
<dbReference type="SMART" id="SM00239">
    <property type="entry name" value="C2"/>
    <property type="match status" value="1"/>
</dbReference>
<evidence type="ECO:0000259" key="1">
    <source>
        <dbReference type="PROSITE" id="PS50004"/>
    </source>
</evidence>
<protein>
    <recommendedName>
        <fullName evidence="1">C2 domain-containing protein</fullName>
    </recommendedName>
</protein>
<reference evidence="2 3" key="1">
    <citation type="journal article" date="2013" name="Curr. Biol.">
        <title>The Genome of the Foraminiferan Reticulomyxa filosa.</title>
        <authorList>
            <person name="Glockner G."/>
            <person name="Hulsmann N."/>
            <person name="Schleicher M."/>
            <person name="Noegel A.A."/>
            <person name="Eichinger L."/>
            <person name="Gallinger C."/>
            <person name="Pawlowski J."/>
            <person name="Sierra R."/>
            <person name="Euteneuer U."/>
            <person name="Pillet L."/>
            <person name="Moustafa A."/>
            <person name="Platzer M."/>
            <person name="Groth M."/>
            <person name="Szafranski K."/>
            <person name="Schliwa M."/>
        </authorList>
    </citation>
    <scope>NUCLEOTIDE SEQUENCE [LARGE SCALE GENOMIC DNA]</scope>
</reference>
<dbReference type="GO" id="GO:0005886">
    <property type="term" value="C:plasma membrane"/>
    <property type="evidence" value="ECO:0007669"/>
    <property type="project" value="TreeGrafter"/>
</dbReference>
<sequence>MTEVQDDNPNPDFTKEVKKKKKTRFTYMIKLDYMFEEVQIFRMEVYDCDDKKHLNDLSKHDFIGLAEFVMGDLMTAKGQKLAIKLKGRDGKVVTHKSQQVPIIIRCEEIKNNNDEYRIKLSAKDLPKMDWFGKADPFLQWYRKAEDGGWMSVHKSEVIKNTYTPRWQEMYIPVRRLNNGDMKRPILIRCLDWNKKAEPAIIGEAETTLAALLESKELPLFRRDKKGDLKPDHKYGVLIIESQNLKKKYSFLEYITGGMEVNLIVAIDFTGSNGDPKDVKSLHYMGPPVAFSFF</sequence>
<dbReference type="InterPro" id="IPR037768">
    <property type="entry name" value="C2B_Copine"/>
</dbReference>
<gene>
    <name evidence="2" type="ORF">RFI_06657</name>
</gene>
<comment type="caution">
    <text evidence="2">The sequence shown here is derived from an EMBL/GenBank/DDBJ whole genome shotgun (WGS) entry which is preliminary data.</text>
</comment>
<dbReference type="InterPro" id="IPR000008">
    <property type="entry name" value="C2_dom"/>
</dbReference>
<dbReference type="OrthoDB" id="5855668at2759"/>
<dbReference type="GO" id="GO:0071277">
    <property type="term" value="P:cellular response to calcium ion"/>
    <property type="evidence" value="ECO:0007669"/>
    <property type="project" value="TreeGrafter"/>
</dbReference>
<dbReference type="PANTHER" id="PTHR10857">
    <property type="entry name" value="COPINE"/>
    <property type="match status" value="1"/>
</dbReference>
<proteinExistence type="predicted"/>
<dbReference type="PROSITE" id="PS50004">
    <property type="entry name" value="C2"/>
    <property type="match status" value="1"/>
</dbReference>
<dbReference type="InterPro" id="IPR035892">
    <property type="entry name" value="C2_domain_sf"/>
</dbReference>
<dbReference type="Gene3D" id="2.60.40.150">
    <property type="entry name" value="C2 domain"/>
    <property type="match status" value="1"/>
</dbReference>
<dbReference type="Proteomes" id="UP000023152">
    <property type="component" value="Unassembled WGS sequence"/>
</dbReference>
<dbReference type="Pfam" id="PF00168">
    <property type="entry name" value="C2"/>
    <property type="match status" value="2"/>
</dbReference>